<comment type="cofactor">
    <cofactor evidence="1">
        <name>heme b</name>
        <dbReference type="ChEBI" id="CHEBI:60344"/>
    </cofactor>
</comment>
<keyword evidence="13 16" id="KW-0472">Membrane</keyword>
<evidence type="ECO:0000256" key="8">
    <source>
        <dbReference type="ARBA" id="ARBA00022723"/>
    </source>
</evidence>
<comment type="catalytic activity">
    <reaction evidence="14">
        <text>a 1,2-diacyl-sn-glycero-3-phospho-(1D-myo-inositol)(in) = a 1,2-diacyl-sn-glycero-3-phospho-(1D-myo-inositol)(out)</text>
        <dbReference type="Rhea" id="RHEA:38691"/>
        <dbReference type="ChEBI" id="CHEBI:57880"/>
    </reaction>
    <physiologicalReaction direction="left-to-right" evidence="14">
        <dbReference type="Rhea" id="RHEA:38692"/>
    </physiologicalReaction>
</comment>
<sequence length="385" mass="41856">MEAPNLDASESTEENVDALAETAQAETNKGEVPAAATTNPAPAQATAAEDSSQSATTGPIKDTPTTDASTAAPVATETKAGEVKSAEETGEAKTGEKIKPTPKEATAKKTVFDEFGSKLQGILKEVEHDEMWGVTLVTPVATHVPTQIVLQKFLNANDGELAKAVEQFKGALKFRKEKKPLELAKRTFNAKKFADLGAVTVYPVKGSRLTDTGRFMDYRIALQELGIQQLKLSDATEPITVENDPYKIMQVHDYKSNSFLRQPPSVKTASTEVIKQFALAYPELLKARARHYPAPRTKQLPPNTEKFFVNVPAIMGWMYALIKVFIAEKTAKKFHPMANGANLAAEFKQSSMDEKQLPKEYGGEGGKGDGKMKDIPGLVNVLKFV</sequence>
<evidence type="ECO:0000256" key="15">
    <source>
        <dbReference type="ARBA" id="ARBA00024180"/>
    </source>
</evidence>
<keyword evidence="11" id="KW-0408">Iron</keyword>
<evidence type="ECO:0000313" key="19">
    <source>
        <dbReference type="EMBL" id="ROW04762.1"/>
    </source>
</evidence>
<evidence type="ECO:0000256" key="11">
    <source>
        <dbReference type="ARBA" id="ARBA00023004"/>
    </source>
</evidence>
<comment type="caution">
    <text evidence="19">The sequence shown here is derived from an EMBL/GenBank/DDBJ whole genome shotgun (WGS) entry which is preliminary data.</text>
</comment>
<dbReference type="CDD" id="cd00170">
    <property type="entry name" value="SEC14"/>
    <property type="match status" value="1"/>
</dbReference>
<feature type="compositionally biased region" description="Basic and acidic residues" evidence="17">
    <location>
        <begin position="79"/>
        <end position="105"/>
    </location>
</feature>
<evidence type="ECO:0000259" key="18">
    <source>
        <dbReference type="PROSITE" id="PS50191"/>
    </source>
</evidence>
<dbReference type="GO" id="GO:0017157">
    <property type="term" value="P:regulation of exocytosis"/>
    <property type="evidence" value="ECO:0007669"/>
    <property type="project" value="TreeGrafter"/>
</dbReference>
<evidence type="ECO:0000256" key="4">
    <source>
        <dbReference type="ARBA" id="ARBA00018320"/>
    </source>
</evidence>
<evidence type="ECO:0000256" key="6">
    <source>
        <dbReference type="ARBA" id="ARBA00022490"/>
    </source>
</evidence>
<feature type="compositionally biased region" description="Low complexity" evidence="17">
    <location>
        <begin position="33"/>
        <end position="48"/>
    </location>
</feature>
<dbReference type="Pfam" id="PF03765">
    <property type="entry name" value="CRAL_TRIO_N"/>
    <property type="match status" value="1"/>
</dbReference>
<keyword evidence="12 16" id="KW-0445">Lipid transport</keyword>
<evidence type="ECO:0000256" key="17">
    <source>
        <dbReference type="SAM" id="MobiDB-lite"/>
    </source>
</evidence>
<keyword evidence="7" id="KW-0349">Heme</keyword>
<dbReference type="InterPro" id="IPR042938">
    <property type="entry name" value="Sfh5"/>
</dbReference>
<dbReference type="GO" id="GO:0005789">
    <property type="term" value="C:endoplasmic reticulum membrane"/>
    <property type="evidence" value="ECO:0007669"/>
    <property type="project" value="UniProtKB-SubCell"/>
</dbReference>
<evidence type="ECO:0000256" key="16">
    <source>
        <dbReference type="RuleBase" id="RU367059"/>
    </source>
</evidence>
<dbReference type="STRING" id="356882.A0A423WN30"/>
<evidence type="ECO:0000256" key="14">
    <source>
        <dbReference type="ARBA" id="ARBA00024146"/>
    </source>
</evidence>
<comment type="subcellular location">
    <subcellularLocation>
        <location evidence="16">Cytoplasm</location>
    </subcellularLocation>
    <subcellularLocation>
        <location evidence="2 16">Endoplasmic reticulum membrane</location>
        <topology evidence="2 16">Peripheral membrane protein</topology>
    </subcellularLocation>
    <subcellularLocation>
        <location evidence="16">Microsome membrane</location>
        <topology evidence="16">Peripheral membrane protein</topology>
    </subcellularLocation>
</comment>
<dbReference type="GO" id="GO:0005829">
    <property type="term" value="C:cytosol"/>
    <property type="evidence" value="ECO:0007669"/>
    <property type="project" value="TreeGrafter"/>
</dbReference>
<feature type="compositionally biased region" description="Basic and acidic residues" evidence="17">
    <location>
        <begin position="351"/>
        <end position="369"/>
    </location>
</feature>
<dbReference type="InterPro" id="IPR011074">
    <property type="entry name" value="CRAL/TRIO_N_dom"/>
</dbReference>
<dbReference type="GO" id="GO:0046872">
    <property type="term" value="F:metal ion binding"/>
    <property type="evidence" value="ECO:0007669"/>
    <property type="project" value="UniProtKB-KW"/>
</dbReference>
<dbReference type="GO" id="GO:0005886">
    <property type="term" value="C:plasma membrane"/>
    <property type="evidence" value="ECO:0007669"/>
    <property type="project" value="TreeGrafter"/>
</dbReference>
<feature type="region of interest" description="Disordered" evidence="17">
    <location>
        <begin position="1"/>
        <end position="105"/>
    </location>
</feature>
<gene>
    <name evidence="19" type="ORF">VMCG_04737</name>
</gene>
<evidence type="ECO:0000256" key="7">
    <source>
        <dbReference type="ARBA" id="ARBA00022617"/>
    </source>
</evidence>
<keyword evidence="6 16" id="KW-0963">Cytoplasm</keyword>
<dbReference type="SUPFAM" id="SSF52087">
    <property type="entry name" value="CRAL/TRIO domain"/>
    <property type="match status" value="1"/>
</dbReference>
<dbReference type="InterPro" id="IPR036273">
    <property type="entry name" value="CRAL/TRIO_N_dom_sf"/>
</dbReference>
<keyword evidence="5 16" id="KW-0813">Transport</keyword>
<keyword evidence="9 16" id="KW-0256">Endoplasmic reticulum</keyword>
<evidence type="ECO:0000256" key="9">
    <source>
        <dbReference type="ARBA" id="ARBA00022824"/>
    </source>
</evidence>
<dbReference type="PANTHER" id="PTHR47669">
    <property type="entry name" value="PHOSPHATIDYLINOSITOL TRANSFER PROTEIN SFH5"/>
    <property type="match status" value="1"/>
</dbReference>
<comment type="function">
    <text evidence="15">Non-classical phosphatidylinositol (PtdIns) transfer protein (PITP), which exhibits PtdIns-binding/transfer activity in the absence of detectable PtdCho-binding/transfer activity. Regulates PtdIns(4,5)P2 homeostasis at the plasma membrane. Heme-binding protein that may play a role in organic oxidant-induced stress responses.</text>
</comment>
<feature type="compositionally biased region" description="Low complexity" evidence="17">
    <location>
        <begin position="62"/>
        <end position="76"/>
    </location>
</feature>
<protein>
    <recommendedName>
        <fullName evidence="4 16">Phosphatidylinositol transfer protein SFH5</fullName>
        <shortName evidence="16">PITP SFH5</shortName>
    </recommendedName>
</protein>
<name>A0A423WN30_9PEZI</name>
<dbReference type="AlphaFoldDB" id="A0A423WN30"/>
<dbReference type="Gene3D" id="3.40.525.10">
    <property type="entry name" value="CRAL-TRIO lipid binding domain"/>
    <property type="match status" value="1"/>
</dbReference>
<keyword evidence="8" id="KW-0479">Metal-binding</keyword>
<proteinExistence type="inferred from homology"/>
<organism evidence="19 20">
    <name type="scientific">Cytospora schulzeri</name>
    <dbReference type="NCBI Taxonomy" id="448051"/>
    <lineage>
        <taxon>Eukaryota</taxon>
        <taxon>Fungi</taxon>
        <taxon>Dikarya</taxon>
        <taxon>Ascomycota</taxon>
        <taxon>Pezizomycotina</taxon>
        <taxon>Sordariomycetes</taxon>
        <taxon>Sordariomycetidae</taxon>
        <taxon>Diaporthales</taxon>
        <taxon>Cytosporaceae</taxon>
        <taxon>Cytospora</taxon>
    </lineage>
</organism>
<reference evidence="19 20" key="1">
    <citation type="submission" date="2015-09" db="EMBL/GenBank/DDBJ databases">
        <title>Host preference determinants of Valsa canker pathogens revealed by comparative genomics.</title>
        <authorList>
            <person name="Yin Z."/>
            <person name="Huang L."/>
        </authorList>
    </citation>
    <scope>NUCLEOTIDE SEQUENCE [LARGE SCALE GENOMIC DNA]</scope>
    <source>
        <strain evidence="19 20">03-1</strain>
    </source>
</reference>
<dbReference type="EMBL" id="LKEA01000013">
    <property type="protein sequence ID" value="ROW04762.1"/>
    <property type="molecule type" value="Genomic_DNA"/>
</dbReference>
<dbReference type="GO" id="GO:0008526">
    <property type="term" value="F:phosphatidylinositol transfer activity"/>
    <property type="evidence" value="ECO:0007669"/>
    <property type="project" value="UniProtKB-UniRule"/>
</dbReference>
<keyword evidence="20" id="KW-1185">Reference proteome</keyword>
<evidence type="ECO:0000256" key="1">
    <source>
        <dbReference type="ARBA" id="ARBA00001970"/>
    </source>
</evidence>
<dbReference type="GO" id="GO:0032541">
    <property type="term" value="C:cortical endoplasmic reticulum"/>
    <property type="evidence" value="ECO:0007669"/>
    <property type="project" value="TreeGrafter"/>
</dbReference>
<dbReference type="Pfam" id="PF00650">
    <property type="entry name" value="CRAL_TRIO"/>
    <property type="match status" value="1"/>
</dbReference>
<dbReference type="InterPro" id="IPR001251">
    <property type="entry name" value="CRAL-TRIO_dom"/>
</dbReference>
<dbReference type="PROSITE" id="PS50191">
    <property type="entry name" value="CRAL_TRIO"/>
    <property type="match status" value="1"/>
</dbReference>
<evidence type="ECO:0000256" key="3">
    <source>
        <dbReference type="ARBA" id="ARBA00006667"/>
    </source>
</evidence>
<dbReference type="OrthoDB" id="75724at2759"/>
<dbReference type="InterPro" id="IPR036865">
    <property type="entry name" value="CRAL-TRIO_dom_sf"/>
</dbReference>
<dbReference type="SUPFAM" id="SSF46938">
    <property type="entry name" value="CRAL/TRIO N-terminal domain"/>
    <property type="match status" value="1"/>
</dbReference>
<evidence type="ECO:0000256" key="10">
    <source>
        <dbReference type="ARBA" id="ARBA00022848"/>
    </source>
</evidence>
<evidence type="ECO:0000256" key="5">
    <source>
        <dbReference type="ARBA" id="ARBA00022448"/>
    </source>
</evidence>
<comment type="similarity">
    <text evidence="3 16">Belongs to the SFH5 family.</text>
</comment>
<evidence type="ECO:0000256" key="2">
    <source>
        <dbReference type="ARBA" id="ARBA00004406"/>
    </source>
</evidence>
<keyword evidence="10 16" id="KW-0492">Microsome</keyword>
<feature type="region of interest" description="Disordered" evidence="17">
    <location>
        <begin position="349"/>
        <end position="369"/>
    </location>
</feature>
<dbReference type="GO" id="GO:0043001">
    <property type="term" value="P:Golgi to plasma membrane protein transport"/>
    <property type="evidence" value="ECO:0007669"/>
    <property type="project" value="TreeGrafter"/>
</dbReference>
<evidence type="ECO:0000256" key="12">
    <source>
        <dbReference type="ARBA" id="ARBA00023055"/>
    </source>
</evidence>
<evidence type="ECO:0000313" key="20">
    <source>
        <dbReference type="Proteomes" id="UP000283895"/>
    </source>
</evidence>
<evidence type="ECO:0000256" key="13">
    <source>
        <dbReference type="ARBA" id="ARBA00023136"/>
    </source>
</evidence>
<dbReference type="PANTHER" id="PTHR47669:SF1">
    <property type="entry name" value="PHOSPHATIDYLINOSITOL TRANSFER PROTEIN SFH5"/>
    <property type="match status" value="1"/>
</dbReference>
<feature type="domain" description="CRAL-TRIO" evidence="18">
    <location>
        <begin position="176"/>
        <end position="369"/>
    </location>
</feature>
<accession>A0A423WN30</accession>
<dbReference type="Proteomes" id="UP000283895">
    <property type="component" value="Unassembled WGS sequence"/>
</dbReference>